<organism evidence="1">
    <name type="scientific">Sesamum angustifolium</name>
    <dbReference type="NCBI Taxonomy" id="2727405"/>
    <lineage>
        <taxon>Eukaryota</taxon>
        <taxon>Viridiplantae</taxon>
        <taxon>Streptophyta</taxon>
        <taxon>Embryophyta</taxon>
        <taxon>Tracheophyta</taxon>
        <taxon>Spermatophyta</taxon>
        <taxon>Magnoliopsida</taxon>
        <taxon>eudicotyledons</taxon>
        <taxon>Gunneridae</taxon>
        <taxon>Pentapetalae</taxon>
        <taxon>asterids</taxon>
        <taxon>lamiids</taxon>
        <taxon>Lamiales</taxon>
        <taxon>Pedaliaceae</taxon>
        <taxon>Sesamum</taxon>
    </lineage>
</organism>
<reference evidence="1" key="1">
    <citation type="submission" date="2020-06" db="EMBL/GenBank/DDBJ databases">
        <authorList>
            <person name="Li T."/>
            <person name="Hu X."/>
            <person name="Zhang T."/>
            <person name="Song X."/>
            <person name="Zhang H."/>
            <person name="Dai N."/>
            <person name="Sheng W."/>
            <person name="Hou X."/>
            <person name="Wei L."/>
        </authorList>
    </citation>
    <scope>NUCLEOTIDE SEQUENCE</scope>
    <source>
        <strain evidence="1">G01</strain>
        <tissue evidence="1">Leaf</tissue>
    </source>
</reference>
<dbReference type="EMBL" id="JACGWK010000002">
    <property type="protein sequence ID" value="KAL0370778.1"/>
    <property type="molecule type" value="Genomic_DNA"/>
</dbReference>
<dbReference type="AlphaFoldDB" id="A0AAW2QTJ7"/>
<comment type="caution">
    <text evidence="1">The sequence shown here is derived from an EMBL/GenBank/DDBJ whole genome shotgun (WGS) entry which is preliminary data.</text>
</comment>
<protein>
    <submittedName>
        <fullName evidence="1">Uncharacterized protein</fullName>
    </submittedName>
</protein>
<gene>
    <name evidence="1" type="ORF">Sangu_0395900</name>
</gene>
<sequence>MAADFFWSGGARAKIHWLARDKLCQGIKEGDLGFRRSEETNLALLEKQAWWVAINHIGSLHEVLG</sequence>
<accession>A0AAW2QTJ7</accession>
<reference evidence="1" key="2">
    <citation type="journal article" date="2024" name="Plant">
        <title>Genomic evolution and insights into agronomic trait innovations of Sesamum species.</title>
        <authorList>
            <person name="Miao H."/>
            <person name="Wang L."/>
            <person name="Qu L."/>
            <person name="Liu H."/>
            <person name="Sun Y."/>
            <person name="Le M."/>
            <person name="Wang Q."/>
            <person name="Wei S."/>
            <person name="Zheng Y."/>
            <person name="Lin W."/>
            <person name="Duan Y."/>
            <person name="Cao H."/>
            <person name="Xiong S."/>
            <person name="Wang X."/>
            <person name="Wei L."/>
            <person name="Li C."/>
            <person name="Ma Q."/>
            <person name="Ju M."/>
            <person name="Zhao R."/>
            <person name="Li G."/>
            <person name="Mu C."/>
            <person name="Tian Q."/>
            <person name="Mei H."/>
            <person name="Zhang T."/>
            <person name="Gao T."/>
            <person name="Zhang H."/>
        </authorList>
    </citation>
    <scope>NUCLEOTIDE SEQUENCE</scope>
    <source>
        <strain evidence="1">G01</strain>
    </source>
</reference>
<proteinExistence type="predicted"/>
<evidence type="ECO:0000313" key="1">
    <source>
        <dbReference type="EMBL" id="KAL0370778.1"/>
    </source>
</evidence>
<name>A0AAW2QTJ7_9LAMI</name>